<gene>
    <name evidence="2" type="ORF">OIPHN260_51070</name>
</gene>
<name>A0AAU9BXW7_9ENTR</name>
<keyword evidence="2" id="KW-0614">Plasmid</keyword>
<evidence type="ECO:0000313" key="3">
    <source>
        <dbReference type="Proteomes" id="UP000595858"/>
    </source>
</evidence>
<organism evidence="2 3">
    <name type="scientific">Enterobacter roggenkampii</name>
    <dbReference type="NCBI Taxonomy" id="1812935"/>
    <lineage>
        <taxon>Bacteria</taxon>
        <taxon>Pseudomonadati</taxon>
        <taxon>Pseudomonadota</taxon>
        <taxon>Gammaproteobacteria</taxon>
        <taxon>Enterobacterales</taxon>
        <taxon>Enterobacteriaceae</taxon>
        <taxon>Enterobacter</taxon>
        <taxon>Enterobacter cloacae complex</taxon>
    </lineage>
</organism>
<evidence type="ECO:0000313" key="2">
    <source>
        <dbReference type="EMBL" id="BCL45604.1"/>
    </source>
</evidence>
<protein>
    <submittedName>
        <fullName evidence="2">Uncharacterized protein</fullName>
    </submittedName>
</protein>
<accession>A0AAU9BXW7</accession>
<proteinExistence type="predicted"/>
<geneLocation type="plasmid" evidence="2 3">
    <name>pN260-2</name>
</geneLocation>
<feature type="region of interest" description="Disordered" evidence="1">
    <location>
        <begin position="1"/>
        <end position="24"/>
    </location>
</feature>
<dbReference type="EMBL" id="AP023449">
    <property type="protein sequence ID" value="BCL45604.1"/>
    <property type="molecule type" value="Genomic_DNA"/>
</dbReference>
<reference evidence="2" key="1">
    <citation type="journal article" date="2020" name="J Glob Antimicrob Resist">
        <title>Genomic characterization of clinical Enterobacter roggenkampii co-harboring blaIMP-1- and blaGES-5-encoding IncP6 and mcr-9-encoding IncHI2 plasmids isolated in Japan.</title>
        <authorList>
            <person name="Umeda K."/>
            <person name="Nakamura H."/>
            <person name="Fukuda A."/>
            <person name="Matsumoto Y."/>
            <person name="Motooka D."/>
            <person name="Nakamura S."/>
            <person name="Yasui Y."/>
            <person name="Yoshida H."/>
            <person name="Kawahara R."/>
        </authorList>
    </citation>
    <scope>NUCLEOTIDE SEQUENCE</scope>
    <source>
        <strain evidence="2">OIPH-N260</strain>
    </source>
</reference>
<dbReference type="AlphaFoldDB" id="A0AAU9BXW7"/>
<evidence type="ECO:0000256" key="1">
    <source>
        <dbReference type="SAM" id="MobiDB-lite"/>
    </source>
</evidence>
<sequence length="67" mass="7529">MAIRPVELPGMPERLSPSVQPKGSEENGFLNVTLLFPEYDIVYIKEFNQVALHFTPGLFHNAAGIMR</sequence>
<dbReference type="Proteomes" id="UP000595858">
    <property type="component" value="Plasmid pN260-2"/>
</dbReference>